<protein>
    <submittedName>
        <fullName evidence="2">U-box domain-containing protein</fullName>
    </submittedName>
</protein>
<organism evidence="1 2">
    <name type="scientific">Panagrolaimus sp. JU765</name>
    <dbReference type="NCBI Taxonomy" id="591449"/>
    <lineage>
        <taxon>Eukaryota</taxon>
        <taxon>Metazoa</taxon>
        <taxon>Ecdysozoa</taxon>
        <taxon>Nematoda</taxon>
        <taxon>Chromadorea</taxon>
        <taxon>Rhabditida</taxon>
        <taxon>Tylenchina</taxon>
        <taxon>Panagrolaimomorpha</taxon>
        <taxon>Panagrolaimoidea</taxon>
        <taxon>Panagrolaimidae</taxon>
        <taxon>Panagrolaimus</taxon>
    </lineage>
</organism>
<dbReference type="Proteomes" id="UP000887576">
    <property type="component" value="Unplaced"/>
</dbReference>
<evidence type="ECO:0000313" key="2">
    <source>
        <dbReference type="WBParaSite" id="JU765_v2.g7567.t1"/>
    </source>
</evidence>
<proteinExistence type="predicted"/>
<accession>A0AC34RJK2</accession>
<sequence>MAFDLAKNRHIQFIINPGYDVWLEIADLIFTHEKWFFSIEDYETWLKAFGPEDFNLIVAIDSKINKVIGSLAVARFPSINGSEALLSNLAIDDKIQVLNLDVALRTLDFGDIVRFDMENNGGVNREKYLTAWLTAPNSVSAKIAVDKNEKVVGIVSIRTSMEKTNIGVAPLIAKSPEVAATLLRRALESVKKLDSYKQIFFFPLSDNQVARKVYVKLTVGTIIPIATCQPMYTLKSLPINHSFTFQKRPTAVHECLVFTASASVTLKIYKMGSTSSFPANPTSQHNSERERMAPQKTQDPDKLTAKDFKERGNRLYQAQRYDEAIVAYSSAIVRDNTEATYFTNRALCHIQIKKWEQAESDCRRALELDPKHIKANYLLGKACIHFKRYDEAIKVLARANEYAANQKISFGDDITLMLRQARRERFRIEEDKRLNQEIELQSYLNRLIDDDLDKNLEKVTKESEDKNEDEIEVKKDQIRNEACRNKEILNNLFAQVDKRRQKREIPDYLCGKISFELLKDPVITPSGITYDRSDIKEHLHRVGHFDPVTRVPLTVDQLIPNLAMKEVLDAFISENEWALDA</sequence>
<reference evidence="2" key="1">
    <citation type="submission" date="2022-11" db="UniProtKB">
        <authorList>
            <consortium name="WormBaseParasite"/>
        </authorList>
    </citation>
    <scope>IDENTIFICATION</scope>
</reference>
<name>A0AC34RJK2_9BILA</name>
<evidence type="ECO:0000313" key="1">
    <source>
        <dbReference type="Proteomes" id="UP000887576"/>
    </source>
</evidence>
<dbReference type="WBParaSite" id="JU765_v2.g7567.t1">
    <property type="protein sequence ID" value="JU765_v2.g7567.t1"/>
    <property type="gene ID" value="JU765_v2.g7567"/>
</dbReference>